<sequence length="317" mass="34760">MPKLQENAGETRRPDTSAPRGAAVSRPLYRSSWFALGVLAARFLPRGVVRGIGAGSALAFAFFRRAHAAVVARNLRLILDRPVRAADSRNVYGNFGKAIGDYFYLGSRSVACARGLIEERIGYEGLAFAHRQGKGALLLTGHLGLFELGGALLSSFGFSTVILTFPEPDPNLSLWRSAYRRRWGVETLEVGEDAFSFLAVRKKLSQGKFVAALVDRPSPTSRVSVRLPHGRLPVSTGILYLAMLEAVPVFVVTVTEKPNRRYRVWCSPPLFFSDQGSREEALAAASRQVFDLLVPEIAAHWSQWYQFVPLEGGGIPG</sequence>
<dbReference type="PANTHER" id="PTHR30606:SF10">
    <property type="entry name" value="PHOSPHATIDYLINOSITOL MANNOSIDE ACYLTRANSFERASE"/>
    <property type="match status" value="1"/>
</dbReference>
<keyword evidence="8" id="KW-1133">Transmembrane helix</keyword>
<keyword evidence="10" id="KW-1185">Reference proteome</keyword>
<name>A0A5E6M4L3_9BACT</name>
<evidence type="ECO:0000256" key="1">
    <source>
        <dbReference type="ARBA" id="ARBA00004533"/>
    </source>
</evidence>
<keyword evidence="6" id="KW-0012">Acyltransferase</keyword>
<dbReference type="GO" id="GO:0005886">
    <property type="term" value="C:plasma membrane"/>
    <property type="evidence" value="ECO:0007669"/>
    <property type="project" value="UniProtKB-SubCell"/>
</dbReference>
<keyword evidence="5 8" id="KW-0472">Membrane</keyword>
<keyword evidence="3" id="KW-0997">Cell inner membrane</keyword>
<dbReference type="AlphaFoldDB" id="A0A5E6M4L3"/>
<dbReference type="GO" id="GO:0009247">
    <property type="term" value="P:glycolipid biosynthetic process"/>
    <property type="evidence" value="ECO:0007669"/>
    <property type="project" value="UniProtKB-ARBA"/>
</dbReference>
<organism evidence="9 10">
    <name type="scientific">Methylacidimicrobium tartarophylax</name>
    <dbReference type="NCBI Taxonomy" id="1041768"/>
    <lineage>
        <taxon>Bacteria</taxon>
        <taxon>Pseudomonadati</taxon>
        <taxon>Verrucomicrobiota</taxon>
        <taxon>Methylacidimicrobium</taxon>
    </lineage>
</organism>
<accession>A0A5E6M4L3</accession>
<keyword evidence="8" id="KW-0812">Transmembrane</keyword>
<dbReference type="GO" id="GO:0016746">
    <property type="term" value="F:acyltransferase activity"/>
    <property type="evidence" value="ECO:0007669"/>
    <property type="project" value="UniProtKB-KW"/>
</dbReference>
<evidence type="ECO:0000256" key="5">
    <source>
        <dbReference type="ARBA" id="ARBA00023136"/>
    </source>
</evidence>
<comment type="subcellular location">
    <subcellularLocation>
        <location evidence="1">Cell inner membrane</location>
    </subcellularLocation>
</comment>
<evidence type="ECO:0000256" key="8">
    <source>
        <dbReference type="SAM" id="Phobius"/>
    </source>
</evidence>
<evidence type="ECO:0000256" key="4">
    <source>
        <dbReference type="ARBA" id="ARBA00022679"/>
    </source>
</evidence>
<evidence type="ECO:0000256" key="6">
    <source>
        <dbReference type="ARBA" id="ARBA00023315"/>
    </source>
</evidence>
<evidence type="ECO:0000256" key="3">
    <source>
        <dbReference type="ARBA" id="ARBA00022519"/>
    </source>
</evidence>
<evidence type="ECO:0000313" key="10">
    <source>
        <dbReference type="Proteomes" id="UP000334923"/>
    </source>
</evidence>
<reference evidence="9 10" key="1">
    <citation type="submission" date="2019-09" db="EMBL/GenBank/DDBJ databases">
        <authorList>
            <person name="Cremers G."/>
        </authorList>
    </citation>
    <scope>NUCLEOTIDE SEQUENCE [LARGE SCALE GENOMIC DNA]</scope>
    <source>
        <strain evidence="9">4A</strain>
    </source>
</reference>
<proteinExistence type="predicted"/>
<evidence type="ECO:0000313" key="9">
    <source>
        <dbReference type="EMBL" id="VVM04511.1"/>
    </source>
</evidence>
<evidence type="ECO:0000256" key="2">
    <source>
        <dbReference type="ARBA" id="ARBA00022475"/>
    </source>
</evidence>
<dbReference type="InterPro" id="IPR004960">
    <property type="entry name" value="LipA_acyltrans"/>
</dbReference>
<keyword evidence="4" id="KW-0808">Transferase</keyword>
<evidence type="ECO:0000256" key="7">
    <source>
        <dbReference type="SAM" id="MobiDB-lite"/>
    </source>
</evidence>
<dbReference type="PANTHER" id="PTHR30606">
    <property type="entry name" value="LIPID A BIOSYNTHESIS LAUROYL ACYLTRANSFERASE"/>
    <property type="match status" value="1"/>
</dbReference>
<protein>
    <recommendedName>
        <fullName evidence="11">Kdo(2)-lipid IV(A) lauroyltransferase</fullName>
    </recommendedName>
</protein>
<gene>
    <name evidence="9" type="ORF">MAMT_00141</name>
</gene>
<feature type="transmembrane region" description="Helical" evidence="8">
    <location>
        <begin position="237"/>
        <end position="255"/>
    </location>
</feature>
<evidence type="ECO:0008006" key="11">
    <source>
        <dbReference type="Google" id="ProtNLM"/>
    </source>
</evidence>
<keyword evidence="2" id="KW-1003">Cell membrane</keyword>
<dbReference type="EMBL" id="CABFVA020000004">
    <property type="protein sequence ID" value="VVM04511.1"/>
    <property type="molecule type" value="Genomic_DNA"/>
</dbReference>
<feature type="region of interest" description="Disordered" evidence="7">
    <location>
        <begin position="1"/>
        <end position="23"/>
    </location>
</feature>
<dbReference type="Pfam" id="PF03279">
    <property type="entry name" value="Lip_A_acyltrans"/>
    <property type="match status" value="1"/>
</dbReference>
<dbReference type="Proteomes" id="UP000334923">
    <property type="component" value="Unassembled WGS sequence"/>
</dbReference>